<feature type="compositionally biased region" description="Basic and acidic residues" evidence="1">
    <location>
        <begin position="63"/>
        <end position="74"/>
    </location>
</feature>
<evidence type="ECO:0000313" key="3">
    <source>
        <dbReference type="Proteomes" id="UP001058974"/>
    </source>
</evidence>
<name>A0A9D4W290_PEA</name>
<comment type="caution">
    <text evidence="2">The sequence shown here is derived from an EMBL/GenBank/DDBJ whole genome shotgun (WGS) entry which is preliminary data.</text>
</comment>
<keyword evidence="3" id="KW-1185">Reference proteome</keyword>
<proteinExistence type="predicted"/>
<evidence type="ECO:0000313" key="2">
    <source>
        <dbReference type="EMBL" id="KAI5393738.1"/>
    </source>
</evidence>
<evidence type="ECO:0008006" key="4">
    <source>
        <dbReference type="Google" id="ProtNLM"/>
    </source>
</evidence>
<gene>
    <name evidence="2" type="ORF">KIW84_060739</name>
</gene>
<dbReference type="Proteomes" id="UP001058974">
    <property type="component" value="Chromosome 6"/>
</dbReference>
<dbReference type="EMBL" id="JAMSHJ010000006">
    <property type="protein sequence ID" value="KAI5393738.1"/>
    <property type="molecule type" value="Genomic_DNA"/>
</dbReference>
<sequence length="277" mass="32396">MMVGMFMLYISKTLIFGPSLKHGEDATMLTLCAEKSNCDVEIYIEPMLSMGEKTYMERLIEKQKGHESVEKNESAEDSESIEDSLDGIHFEDSEEERMHDFYEDIDEWLNIRVDNDESVDDADTGQRKKKVFTTVEMDKEHVIEDDYMTNELDSMTNEDSFDDKPAVIRFNKEEKLRKDFIFKVGMKFSSLKQFKKVVLEHNVLNGREVRAFKAKQLSRKVVEGDSTKKYSMIWSYDAKLRRTSKRNTFKLNIVGLPPRKTLDEEDEGKETVKEEWA</sequence>
<feature type="region of interest" description="Disordered" evidence="1">
    <location>
        <begin position="63"/>
        <end position="83"/>
    </location>
</feature>
<accession>A0A9D4W290</accession>
<organism evidence="2 3">
    <name type="scientific">Pisum sativum</name>
    <name type="common">Garden pea</name>
    <name type="synonym">Lathyrus oleraceus</name>
    <dbReference type="NCBI Taxonomy" id="3888"/>
    <lineage>
        <taxon>Eukaryota</taxon>
        <taxon>Viridiplantae</taxon>
        <taxon>Streptophyta</taxon>
        <taxon>Embryophyta</taxon>
        <taxon>Tracheophyta</taxon>
        <taxon>Spermatophyta</taxon>
        <taxon>Magnoliopsida</taxon>
        <taxon>eudicotyledons</taxon>
        <taxon>Gunneridae</taxon>
        <taxon>Pentapetalae</taxon>
        <taxon>rosids</taxon>
        <taxon>fabids</taxon>
        <taxon>Fabales</taxon>
        <taxon>Fabaceae</taxon>
        <taxon>Papilionoideae</taxon>
        <taxon>50 kb inversion clade</taxon>
        <taxon>NPAAA clade</taxon>
        <taxon>Hologalegina</taxon>
        <taxon>IRL clade</taxon>
        <taxon>Fabeae</taxon>
        <taxon>Lathyrus</taxon>
    </lineage>
</organism>
<dbReference type="AlphaFoldDB" id="A0A9D4W290"/>
<evidence type="ECO:0000256" key="1">
    <source>
        <dbReference type="SAM" id="MobiDB-lite"/>
    </source>
</evidence>
<reference evidence="2 3" key="1">
    <citation type="journal article" date="2022" name="Nat. Genet.">
        <title>Improved pea reference genome and pan-genome highlight genomic features and evolutionary characteristics.</title>
        <authorList>
            <person name="Yang T."/>
            <person name="Liu R."/>
            <person name="Luo Y."/>
            <person name="Hu S."/>
            <person name="Wang D."/>
            <person name="Wang C."/>
            <person name="Pandey M.K."/>
            <person name="Ge S."/>
            <person name="Xu Q."/>
            <person name="Li N."/>
            <person name="Li G."/>
            <person name="Huang Y."/>
            <person name="Saxena R.K."/>
            <person name="Ji Y."/>
            <person name="Li M."/>
            <person name="Yan X."/>
            <person name="He Y."/>
            <person name="Liu Y."/>
            <person name="Wang X."/>
            <person name="Xiang C."/>
            <person name="Varshney R.K."/>
            <person name="Ding H."/>
            <person name="Gao S."/>
            <person name="Zong X."/>
        </authorList>
    </citation>
    <scope>NUCLEOTIDE SEQUENCE [LARGE SCALE GENOMIC DNA]</scope>
    <source>
        <strain evidence="2 3">cv. Zhongwan 6</strain>
    </source>
</reference>
<protein>
    <recommendedName>
        <fullName evidence="4">Transposase MuDR plant domain-containing protein</fullName>
    </recommendedName>
</protein>
<dbReference type="Gramene" id="Psat06G0073900-T1">
    <property type="protein sequence ID" value="KAI5393738.1"/>
    <property type="gene ID" value="KIW84_060739"/>
</dbReference>